<evidence type="ECO:0000256" key="5">
    <source>
        <dbReference type="ARBA" id="ARBA00022747"/>
    </source>
</evidence>
<evidence type="ECO:0000313" key="10">
    <source>
        <dbReference type="EMBL" id="MBX8632112.1"/>
    </source>
</evidence>
<feature type="domain" description="DNA methylase N-4/N-6" evidence="9">
    <location>
        <begin position="108"/>
        <end position="343"/>
    </location>
</feature>
<dbReference type="SUPFAM" id="SSF53335">
    <property type="entry name" value="S-adenosyl-L-methionine-dependent methyltransferases"/>
    <property type="match status" value="1"/>
</dbReference>
<reference evidence="11" key="1">
    <citation type="submission" date="2021-05" db="EMBL/GenBank/DDBJ databases">
        <title>Genomic insights into ecological role and evolution of a novel Thermoplasmata order Candidatus Sysuiplasmatales.</title>
        <authorList>
            <person name="Yuan Y."/>
        </authorList>
    </citation>
    <scope>NUCLEOTIDE SEQUENCE</scope>
    <source>
        <strain evidence="11">TUT19-bin139</strain>
        <strain evidence="10">YP2-bin.285</strain>
    </source>
</reference>
<dbReference type="GO" id="GO:0015667">
    <property type="term" value="F:site-specific DNA-methyltransferase (cytosine-N4-specific) activity"/>
    <property type="evidence" value="ECO:0007669"/>
    <property type="project" value="UniProtKB-EC"/>
</dbReference>
<evidence type="ECO:0000256" key="3">
    <source>
        <dbReference type="ARBA" id="ARBA00022679"/>
    </source>
</evidence>
<dbReference type="GO" id="GO:0032259">
    <property type="term" value="P:methylation"/>
    <property type="evidence" value="ECO:0007669"/>
    <property type="project" value="UniProtKB-KW"/>
</dbReference>
<evidence type="ECO:0000313" key="12">
    <source>
        <dbReference type="Proteomes" id="UP000750197"/>
    </source>
</evidence>
<name>A0A8J7YQ52_9ARCH</name>
<dbReference type="AlphaFoldDB" id="A0A8J7YQ52"/>
<dbReference type="GO" id="GO:0003677">
    <property type="term" value="F:DNA binding"/>
    <property type="evidence" value="ECO:0007669"/>
    <property type="project" value="UniProtKB-KW"/>
</dbReference>
<dbReference type="EMBL" id="JAHEAC010000102">
    <property type="protein sequence ID" value="MBX8644788.1"/>
    <property type="molecule type" value="Genomic_DNA"/>
</dbReference>
<dbReference type="EC" id="2.1.1.113" evidence="8"/>
<evidence type="ECO:0000256" key="1">
    <source>
        <dbReference type="ARBA" id="ARBA00010203"/>
    </source>
</evidence>
<dbReference type="PROSITE" id="PS00093">
    <property type="entry name" value="N4_MTASE"/>
    <property type="match status" value="1"/>
</dbReference>
<dbReference type="Proteomes" id="UP000716004">
    <property type="component" value="Unassembled WGS sequence"/>
</dbReference>
<organism evidence="11 12">
    <name type="scientific">Candidatus Sysuiplasma superficiale</name>
    <dbReference type="NCBI Taxonomy" id="2823368"/>
    <lineage>
        <taxon>Archaea</taxon>
        <taxon>Methanobacteriati</taxon>
        <taxon>Thermoplasmatota</taxon>
        <taxon>Thermoplasmata</taxon>
        <taxon>Candidatus Sysuiplasmatales</taxon>
        <taxon>Candidatus Sysuiplasmataceae</taxon>
        <taxon>Candidatus Sysuiplasma</taxon>
    </lineage>
</organism>
<evidence type="ECO:0000256" key="7">
    <source>
        <dbReference type="ARBA" id="ARBA00049120"/>
    </source>
</evidence>
<evidence type="ECO:0000259" key="9">
    <source>
        <dbReference type="Pfam" id="PF01555"/>
    </source>
</evidence>
<keyword evidence="5 8" id="KW-0680">Restriction system</keyword>
<evidence type="ECO:0000256" key="4">
    <source>
        <dbReference type="ARBA" id="ARBA00022691"/>
    </source>
</evidence>
<keyword evidence="6" id="KW-0238">DNA-binding</keyword>
<dbReference type="InterPro" id="IPR029063">
    <property type="entry name" value="SAM-dependent_MTases_sf"/>
</dbReference>
<evidence type="ECO:0000256" key="6">
    <source>
        <dbReference type="ARBA" id="ARBA00023125"/>
    </source>
</evidence>
<dbReference type="PRINTS" id="PR00508">
    <property type="entry name" value="S21N4MTFRASE"/>
</dbReference>
<dbReference type="GO" id="GO:0009307">
    <property type="term" value="P:DNA restriction-modification system"/>
    <property type="evidence" value="ECO:0007669"/>
    <property type="project" value="UniProtKB-KW"/>
</dbReference>
<dbReference type="Proteomes" id="UP000750197">
    <property type="component" value="Unassembled WGS sequence"/>
</dbReference>
<gene>
    <name evidence="10" type="ORF">J9259_06310</name>
    <name evidence="11" type="ORF">KIY12_08740</name>
</gene>
<dbReference type="InterPro" id="IPR001091">
    <property type="entry name" value="RM_Methyltransferase"/>
</dbReference>
<keyword evidence="2 8" id="KW-0489">Methyltransferase</keyword>
<evidence type="ECO:0000256" key="2">
    <source>
        <dbReference type="ARBA" id="ARBA00022603"/>
    </source>
</evidence>
<accession>A0A8J7YQ52</accession>
<dbReference type="InterPro" id="IPR017985">
    <property type="entry name" value="MeTrfase_CN4_CS"/>
</dbReference>
<comment type="caution">
    <text evidence="11">The sequence shown here is derived from an EMBL/GenBank/DDBJ whole genome shotgun (WGS) entry which is preliminary data.</text>
</comment>
<protein>
    <recommendedName>
        <fullName evidence="8">Type II methyltransferase</fullName>
        <ecNumber evidence="8">2.1.1.113</ecNumber>
    </recommendedName>
    <alternativeName>
        <fullName evidence="8">N-4 cytosine-specific methyltransferase</fullName>
    </alternativeName>
</protein>
<dbReference type="InterPro" id="IPR002941">
    <property type="entry name" value="DNA_methylase_N4/N6"/>
</dbReference>
<sequence>MTKGRAHRTDYSGRNYLSAVEAARYLRKTVRDVHILVKKDLVRCTVSSSGQMRFRLSDLDEYRRLYGNVQQEKRGMLPRVSDLTVNGTRQRIIAGNSQKMEEISDSSVHLAITSPPYFDAKMYSGRHIEGNLGDIHDSEKWFNEIEEVWRETYRVLQPGRRLFINIMNLPVRLENGSFRALNLTGRTVDLCERIGFIFKRDIVWQKTNSVRAHFGSYPYPGGILINNAHEFILEFEKPSRGSRRKYAHLTPEQKERSKLNREFWISIKKSDVWRMAPEGSGDNRTHVAQFPLDLPARLIRAFSFEGETVLDPFCGSGATLLAAAGLGRNGVGYEVVEEIASEAVNSLMNFKQFHVKE</sequence>
<proteinExistence type="inferred from homology"/>
<keyword evidence="4 8" id="KW-0949">S-adenosyl-L-methionine</keyword>
<dbReference type="EMBL" id="JAGVSJ010000014">
    <property type="protein sequence ID" value="MBX8632112.1"/>
    <property type="molecule type" value="Genomic_DNA"/>
</dbReference>
<comment type="catalytic activity">
    <reaction evidence="7 8">
        <text>a 2'-deoxycytidine in DNA + S-adenosyl-L-methionine = an N(4)-methyl-2'-deoxycytidine in DNA + S-adenosyl-L-homocysteine + H(+)</text>
        <dbReference type="Rhea" id="RHEA:16857"/>
        <dbReference type="Rhea" id="RHEA-COMP:11369"/>
        <dbReference type="Rhea" id="RHEA-COMP:13674"/>
        <dbReference type="ChEBI" id="CHEBI:15378"/>
        <dbReference type="ChEBI" id="CHEBI:57856"/>
        <dbReference type="ChEBI" id="CHEBI:59789"/>
        <dbReference type="ChEBI" id="CHEBI:85452"/>
        <dbReference type="ChEBI" id="CHEBI:137933"/>
        <dbReference type="EC" id="2.1.1.113"/>
    </reaction>
</comment>
<dbReference type="GO" id="GO:0008170">
    <property type="term" value="F:N-methyltransferase activity"/>
    <property type="evidence" value="ECO:0007669"/>
    <property type="project" value="InterPro"/>
</dbReference>
<evidence type="ECO:0000313" key="11">
    <source>
        <dbReference type="EMBL" id="MBX8644788.1"/>
    </source>
</evidence>
<dbReference type="Gene3D" id="3.40.50.150">
    <property type="entry name" value="Vaccinia Virus protein VP39"/>
    <property type="match status" value="1"/>
</dbReference>
<evidence type="ECO:0000256" key="8">
    <source>
        <dbReference type="RuleBase" id="RU362026"/>
    </source>
</evidence>
<dbReference type="Pfam" id="PF01555">
    <property type="entry name" value="N6_N4_Mtase"/>
    <property type="match status" value="1"/>
</dbReference>
<keyword evidence="3" id="KW-0808">Transferase</keyword>
<comment type="similarity">
    <text evidence="1">Belongs to the N(4)/N(6)-methyltransferase family. N(4) subfamily.</text>
</comment>